<sequence>MEAHDKFCIVSLRTSSNNPSNIQDLSHFAAQFGCCDGSGGVVGDPHIHTLDGDEFDLYDKGTYSAFHYDGSEHGRLHPDPYCGLAAARAPRAAATPQQGSG</sequence>
<protein>
    <submittedName>
        <fullName evidence="1">Amt-3 protein</fullName>
    </submittedName>
</protein>
<reference evidence="1" key="1">
    <citation type="submission" date="2021-02" db="EMBL/GenBank/DDBJ databases">
        <authorList>
            <person name="Dougan E. K."/>
            <person name="Rhodes N."/>
            <person name="Thang M."/>
            <person name="Chan C."/>
        </authorList>
    </citation>
    <scope>NUCLEOTIDE SEQUENCE</scope>
</reference>
<dbReference type="EMBL" id="CAJNJA010013166">
    <property type="protein sequence ID" value="CAE7314634.1"/>
    <property type="molecule type" value="Genomic_DNA"/>
</dbReference>
<gene>
    <name evidence="1" type="primary">amt-3</name>
    <name evidence="1" type="ORF">SNEC2469_LOCUS7836</name>
</gene>
<dbReference type="AlphaFoldDB" id="A0A812NP22"/>
<evidence type="ECO:0000313" key="2">
    <source>
        <dbReference type="Proteomes" id="UP000601435"/>
    </source>
</evidence>
<accession>A0A812NP22</accession>
<evidence type="ECO:0000313" key="1">
    <source>
        <dbReference type="EMBL" id="CAE7314634.1"/>
    </source>
</evidence>
<dbReference type="OrthoDB" id="430392at2759"/>
<comment type="caution">
    <text evidence="1">The sequence shown here is derived from an EMBL/GenBank/DDBJ whole genome shotgun (WGS) entry which is preliminary data.</text>
</comment>
<dbReference type="Proteomes" id="UP000601435">
    <property type="component" value="Unassembled WGS sequence"/>
</dbReference>
<proteinExistence type="predicted"/>
<name>A0A812NP22_9DINO</name>
<keyword evidence="2" id="KW-1185">Reference proteome</keyword>
<organism evidence="1 2">
    <name type="scientific">Symbiodinium necroappetens</name>
    <dbReference type="NCBI Taxonomy" id="1628268"/>
    <lineage>
        <taxon>Eukaryota</taxon>
        <taxon>Sar</taxon>
        <taxon>Alveolata</taxon>
        <taxon>Dinophyceae</taxon>
        <taxon>Suessiales</taxon>
        <taxon>Symbiodiniaceae</taxon>
        <taxon>Symbiodinium</taxon>
    </lineage>
</organism>